<accession>A0A9K3CXM4</accession>
<dbReference type="InterPro" id="IPR037252">
    <property type="entry name" value="Mib_Herc2_sf"/>
</dbReference>
<feature type="coiled-coil region" evidence="1">
    <location>
        <begin position="369"/>
        <end position="442"/>
    </location>
</feature>
<keyword evidence="1" id="KW-0175">Coiled coil</keyword>
<feature type="domain" description="MIB/HERC2" evidence="3">
    <location>
        <begin position="521"/>
        <end position="594"/>
    </location>
</feature>
<dbReference type="AlphaFoldDB" id="A0A9K3CXM4"/>
<organism evidence="4 5">
    <name type="scientific">Kipferlia bialata</name>
    <dbReference type="NCBI Taxonomy" id="797122"/>
    <lineage>
        <taxon>Eukaryota</taxon>
        <taxon>Metamonada</taxon>
        <taxon>Carpediemonas-like organisms</taxon>
        <taxon>Kipferlia</taxon>
    </lineage>
</organism>
<dbReference type="InterPro" id="IPR010606">
    <property type="entry name" value="Mib_Herc2"/>
</dbReference>
<dbReference type="Pfam" id="PF06701">
    <property type="entry name" value="MIB_HERC2"/>
    <property type="match status" value="1"/>
</dbReference>
<evidence type="ECO:0000256" key="1">
    <source>
        <dbReference type="SAM" id="Coils"/>
    </source>
</evidence>
<dbReference type="GO" id="GO:0004842">
    <property type="term" value="F:ubiquitin-protein transferase activity"/>
    <property type="evidence" value="ECO:0007669"/>
    <property type="project" value="InterPro"/>
</dbReference>
<dbReference type="Gene3D" id="2.30.30.40">
    <property type="entry name" value="SH3 Domains"/>
    <property type="match status" value="1"/>
</dbReference>
<dbReference type="GO" id="GO:0016567">
    <property type="term" value="P:protein ubiquitination"/>
    <property type="evidence" value="ECO:0007669"/>
    <property type="project" value="InterPro"/>
</dbReference>
<gene>
    <name evidence="4" type="ORF">KIPB_006501</name>
</gene>
<proteinExistence type="predicted"/>
<feature type="coiled-coil region" evidence="1">
    <location>
        <begin position="175"/>
        <end position="325"/>
    </location>
</feature>
<keyword evidence="5" id="KW-1185">Reference proteome</keyword>
<evidence type="ECO:0000256" key="2">
    <source>
        <dbReference type="SAM" id="MobiDB-lite"/>
    </source>
</evidence>
<protein>
    <recommendedName>
        <fullName evidence="3">MIB/HERC2 domain-containing protein</fullName>
    </recommendedName>
</protein>
<sequence length="595" mass="67073">ALSREHQHEVYSVAEKLSHALQIQHKRHLVKETAWERERESILILRERASLESEIATLREGEREREKGKEREREREQATRIKGVSAPSLPATMSMPHIEGTDYSKVSKDALVSLVQGCTQQLHEARRQAAENKTIIALYASQVESCEAEIAARVARDTEREGEREEQVSVWSARVSAVQETLAEKEREREGLKDTAAAAIEKADTLSRELATAHNEVAVEKERNAAFVSVLEGLRAIISESSEEARVEREAATLREEEWERERESMQTAMELLTSVNAELKAEISTQAETLSTVEPALAQALERVSALESSLQEREREAAEAKAAAQDAQKWERGVKVELEALRAARERERLARSEEAVRLGRERERERKRLGKERAAFKERLEEMERRHREAMEEYKSRSSDALGDYDNMKQRLKACKARNASLTASVTDLQQSLEDAQDRGSEIAADAKLSREKLATSQEQIATLKSVLSAKKHALSLSQTALRESGSVAYTAQNRLRKESSNSEWMQRRLLQLLSKHGEVVKGGSIKLRATVVRGPDWRLGDQDGRGIGRLNGYAKGTRDHVSVTWNNTGKRSICRAGSKGCYDLVYYQTPE</sequence>
<dbReference type="Proteomes" id="UP000265618">
    <property type="component" value="Unassembled WGS sequence"/>
</dbReference>
<dbReference type="SUPFAM" id="SSF159034">
    <property type="entry name" value="Mib/herc2 domain-like"/>
    <property type="match status" value="1"/>
</dbReference>
<dbReference type="EMBL" id="BDIP01001675">
    <property type="protein sequence ID" value="GIQ84917.1"/>
    <property type="molecule type" value="Genomic_DNA"/>
</dbReference>
<dbReference type="GO" id="GO:0046872">
    <property type="term" value="F:metal ion binding"/>
    <property type="evidence" value="ECO:0007669"/>
    <property type="project" value="InterPro"/>
</dbReference>
<feature type="region of interest" description="Disordered" evidence="2">
    <location>
        <begin position="59"/>
        <end position="81"/>
    </location>
</feature>
<evidence type="ECO:0000313" key="4">
    <source>
        <dbReference type="EMBL" id="GIQ84917.1"/>
    </source>
</evidence>
<comment type="caution">
    <text evidence="4">The sequence shown here is derived from an EMBL/GenBank/DDBJ whole genome shotgun (WGS) entry which is preliminary data.</text>
</comment>
<feature type="non-terminal residue" evidence="4">
    <location>
        <position position="595"/>
    </location>
</feature>
<dbReference type="PROSITE" id="PS51416">
    <property type="entry name" value="MIB_HERC2"/>
    <property type="match status" value="1"/>
</dbReference>
<evidence type="ECO:0000313" key="5">
    <source>
        <dbReference type="Proteomes" id="UP000265618"/>
    </source>
</evidence>
<name>A0A9K3CXM4_9EUKA</name>
<evidence type="ECO:0000259" key="3">
    <source>
        <dbReference type="PROSITE" id="PS51416"/>
    </source>
</evidence>
<reference evidence="4 5" key="1">
    <citation type="journal article" date="2018" name="PLoS ONE">
        <title>The draft genome of Kipferlia bialata reveals reductive genome evolution in fornicate parasites.</title>
        <authorList>
            <person name="Tanifuji G."/>
            <person name="Takabayashi S."/>
            <person name="Kume K."/>
            <person name="Takagi M."/>
            <person name="Nakayama T."/>
            <person name="Kamikawa R."/>
            <person name="Inagaki Y."/>
            <person name="Hashimoto T."/>
        </authorList>
    </citation>
    <scope>NUCLEOTIDE SEQUENCE [LARGE SCALE GENOMIC DNA]</scope>
    <source>
        <strain evidence="4">NY0173</strain>
    </source>
</reference>
<feature type="compositionally biased region" description="Basic and acidic residues" evidence="2">
    <location>
        <begin position="59"/>
        <end position="79"/>
    </location>
</feature>